<keyword evidence="9" id="KW-0647">Proteasome</keyword>
<dbReference type="AlphaFoldDB" id="A0A6A3A9Y5"/>
<dbReference type="InterPro" id="IPR017888">
    <property type="entry name" value="CYC/TB1_R_domain"/>
</dbReference>
<name>A0A6A3A9Y5_HIBSY</name>
<evidence type="ECO:0000256" key="1">
    <source>
        <dbReference type="ARBA" id="ARBA00004123"/>
    </source>
</evidence>
<dbReference type="InterPro" id="IPR017887">
    <property type="entry name" value="TF_TCP_subgr"/>
</dbReference>
<dbReference type="GO" id="GO:0000502">
    <property type="term" value="C:proteasome complex"/>
    <property type="evidence" value="ECO:0007669"/>
    <property type="project" value="UniProtKB-KW"/>
</dbReference>
<dbReference type="GO" id="GO:0043565">
    <property type="term" value="F:sequence-specific DNA binding"/>
    <property type="evidence" value="ECO:0007669"/>
    <property type="project" value="TreeGrafter"/>
</dbReference>
<dbReference type="Pfam" id="PF03634">
    <property type="entry name" value="TCP"/>
    <property type="match status" value="1"/>
</dbReference>
<organism evidence="9 10">
    <name type="scientific">Hibiscus syriacus</name>
    <name type="common">Rose of Sharon</name>
    <dbReference type="NCBI Taxonomy" id="106335"/>
    <lineage>
        <taxon>Eukaryota</taxon>
        <taxon>Viridiplantae</taxon>
        <taxon>Streptophyta</taxon>
        <taxon>Embryophyta</taxon>
        <taxon>Tracheophyta</taxon>
        <taxon>Spermatophyta</taxon>
        <taxon>Magnoliopsida</taxon>
        <taxon>eudicotyledons</taxon>
        <taxon>Gunneridae</taxon>
        <taxon>Pentapetalae</taxon>
        <taxon>rosids</taxon>
        <taxon>malvids</taxon>
        <taxon>Malvales</taxon>
        <taxon>Malvaceae</taxon>
        <taxon>Malvoideae</taxon>
        <taxon>Hibiscus</taxon>
    </lineage>
</organism>
<accession>A0A6A3A9Y5</accession>
<gene>
    <name evidence="9" type="ORF">F3Y22_tig00110548pilonHSYRG00708</name>
</gene>
<feature type="domain" description="R" evidence="8">
    <location>
        <begin position="227"/>
        <end position="248"/>
    </location>
</feature>
<evidence type="ECO:0000256" key="3">
    <source>
        <dbReference type="ARBA" id="ARBA00023015"/>
    </source>
</evidence>
<protein>
    <submittedName>
        <fullName evidence="9">Proteasome maturation factor UMP1</fullName>
    </submittedName>
</protein>
<dbReference type="EMBL" id="VEPZ02001024">
    <property type="protein sequence ID" value="KAE8701291.1"/>
    <property type="molecule type" value="Genomic_DNA"/>
</dbReference>
<reference evidence="9" key="1">
    <citation type="submission" date="2019-09" db="EMBL/GenBank/DDBJ databases">
        <title>Draft genome information of white flower Hibiscus syriacus.</title>
        <authorList>
            <person name="Kim Y.-M."/>
        </authorList>
    </citation>
    <scope>NUCLEOTIDE SEQUENCE [LARGE SCALE GENOMIC DNA]</scope>
    <source>
        <strain evidence="9">YM2019G1</strain>
    </source>
</reference>
<comment type="caution">
    <text evidence="9">The sequence shown here is derived from an EMBL/GenBank/DDBJ whole genome shotgun (WGS) entry which is preliminary data.</text>
</comment>
<evidence type="ECO:0000313" key="10">
    <source>
        <dbReference type="Proteomes" id="UP000436088"/>
    </source>
</evidence>
<sequence>MFFPTSANSYNVNPLSNLPSSSSCQLPQVLLSHEPNDNAFNNHHHHDLVLASSFLPASANPQQLNLNETLLNMALLNEDGNRGVLGFGGGLRPGLGFSVKKALKKDRHSKICTAQGVRDRRVRLSIEIARDFFCLHDMLGFDKASKTVEWLLRNSRNAIKELTKMKQYGNVGQKRLFLVSDDDDDQYKMMAKNRLLDVDGGESNSLELEGVFSKVEKLQKLAATPLKESRAKARAKARARARERTREKMNSGSARAHEWNICSDSSTHPLTQQLEISKKPDHLVYGHNNMASSSFKVVTHQVEQPSAASRENVFEKSIVIRRMLKPSTILGYQQSLATSKDAICNTCCSNGFPNLSQNWDINGAMAHSTLCAITNEFNYMENPERPALLAVKDHSAYMQCMSIEDVSISKSFCLMMSAQLAIKPGFKFVSSTREFMS</sequence>
<dbReference type="GO" id="GO:2000032">
    <property type="term" value="P:regulation of secondary shoot formation"/>
    <property type="evidence" value="ECO:0007669"/>
    <property type="project" value="TreeGrafter"/>
</dbReference>
<evidence type="ECO:0000259" key="8">
    <source>
        <dbReference type="PROSITE" id="PS51370"/>
    </source>
</evidence>
<dbReference type="GO" id="GO:0005634">
    <property type="term" value="C:nucleus"/>
    <property type="evidence" value="ECO:0007669"/>
    <property type="project" value="UniProtKB-SubCell"/>
</dbReference>
<keyword evidence="2" id="KW-0217">Developmental protein</keyword>
<evidence type="ECO:0000256" key="2">
    <source>
        <dbReference type="ARBA" id="ARBA00022473"/>
    </source>
</evidence>
<dbReference type="Proteomes" id="UP000436088">
    <property type="component" value="Unassembled WGS sequence"/>
</dbReference>
<dbReference type="PANTHER" id="PTHR31072">
    <property type="entry name" value="TRANSCRIPTION FACTOR TCP4-RELATED"/>
    <property type="match status" value="1"/>
</dbReference>
<evidence type="ECO:0000256" key="5">
    <source>
        <dbReference type="ARBA" id="ARBA00023163"/>
    </source>
</evidence>
<feature type="domain" description="TCP" evidence="7">
    <location>
        <begin position="104"/>
        <end position="162"/>
    </location>
</feature>
<dbReference type="GO" id="GO:0003700">
    <property type="term" value="F:DNA-binding transcription factor activity"/>
    <property type="evidence" value="ECO:0007669"/>
    <property type="project" value="InterPro"/>
</dbReference>
<dbReference type="PROSITE" id="PS51370">
    <property type="entry name" value="R"/>
    <property type="match status" value="1"/>
</dbReference>
<keyword evidence="6" id="KW-0539">Nucleus</keyword>
<dbReference type="PANTHER" id="PTHR31072:SF224">
    <property type="entry name" value="TRANSCRIPTION FACTOR TCP1"/>
    <property type="match status" value="1"/>
</dbReference>
<evidence type="ECO:0000259" key="7">
    <source>
        <dbReference type="PROSITE" id="PS51369"/>
    </source>
</evidence>
<dbReference type="PROSITE" id="PS51369">
    <property type="entry name" value="TCP"/>
    <property type="match status" value="1"/>
</dbReference>
<evidence type="ECO:0000313" key="9">
    <source>
        <dbReference type="EMBL" id="KAE8701291.1"/>
    </source>
</evidence>
<evidence type="ECO:0000256" key="4">
    <source>
        <dbReference type="ARBA" id="ARBA00023125"/>
    </source>
</evidence>
<keyword evidence="5" id="KW-0804">Transcription</keyword>
<dbReference type="InterPro" id="IPR005333">
    <property type="entry name" value="Transcription_factor_TCP"/>
</dbReference>
<evidence type="ECO:0000256" key="6">
    <source>
        <dbReference type="ARBA" id="ARBA00023242"/>
    </source>
</evidence>
<proteinExistence type="predicted"/>
<keyword evidence="4" id="KW-0238">DNA-binding</keyword>
<keyword evidence="10" id="KW-1185">Reference proteome</keyword>
<comment type="subcellular location">
    <subcellularLocation>
        <location evidence="1">Nucleus</location>
    </subcellularLocation>
</comment>
<keyword evidence="3" id="KW-0805">Transcription regulation</keyword>